<dbReference type="Pfam" id="PF04403">
    <property type="entry name" value="PqiA"/>
    <property type="match status" value="2"/>
</dbReference>
<dbReference type="RefSeq" id="WP_349761854.1">
    <property type="nucleotide sequence ID" value="NZ_JBEGCJ010000003.1"/>
</dbReference>
<feature type="transmembrane region" description="Helical" evidence="9">
    <location>
        <begin position="74"/>
        <end position="100"/>
    </location>
</feature>
<evidence type="ECO:0000256" key="5">
    <source>
        <dbReference type="ARBA" id="ARBA00022692"/>
    </source>
</evidence>
<feature type="transmembrane region" description="Helical" evidence="9">
    <location>
        <begin position="120"/>
        <end position="145"/>
    </location>
</feature>
<dbReference type="InterPro" id="IPR007498">
    <property type="entry name" value="PqiA-like"/>
</dbReference>
<evidence type="ECO:0000256" key="8">
    <source>
        <dbReference type="SAM" id="MobiDB-lite"/>
    </source>
</evidence>
<gene>
    <name evidence="10" type="ORF">ABE960_08710</name>
</gene>
<evidence type="ECO:0000256" key="3">
    <source>
        <dbReference type="ARBA" id="ARBA00022475"/>
    </source>
</evidence>
<evidence type="ECO:0000313" key="11">
    <source>
        <dbReference type="Proteomes" id="UP001442468"/>
    </source>
</evidence>
<evidence type="ECO:0000256" key="9">
    <source>
        <dbReference type="SAM" id="Phobius"/>
    </source>
</evidence>
<feature type="transmembrane region" description="Helical" evidence="9">
    <location>
        <begin position="166"/>
        <end position="186"/>
    </location>
</feature>
<evidence type="ECO:0000256" key="2">
    <source>
        <dbReference type="ARBA" id="ARBA00007555"/>
    </source>
</evidence>
<feature type="region of interest" description="Disordered" evidence="8">
    <location>
        <begin position="1"/>
        <end position="28"/>
    </location>
</feature>
<evidence type="ECO:0000313" key="10">
    <source>
        <dbReference type="EMBL" id="MEQ6917599.1"/>
    </source>
</evidence>
<comment type="subcellular location">
    <subcellularLocation>
        <location evidence="1">Cell inner membrane</location>
        <topology evidence="1">Multi-pass membrane protein</topology>
    </subcellularLocation>
</comment>
<keyword evidence="5 9" id="KW-0812">Transmembrane</keyword>
<evidence type="ECO:0000256" key="7">
    <source>
        <dbReference type="ARBA" id="ARBA00023136"/>
    </source>
</evidence>
<name>A0ABV1NEW9_9GAMM</name>
<comment type="similarity">
    <text evidence="2">Belongs to the PqiA family.</text>
</comment>
<feature type="compositionally biased region" description="Basic and acidic residues" evidence="8">
    <location>
        <begin position="16"/>
        <end position="27"/>
    </location>
</feature>
<feature type="transmembrane region" description="Helical" evidence="9">
    <location>
        <begin position="284"/>
        <end position="303"/>
    </location>
</feature>
<feature type="transmembrane region" description="Helical" evidence="9">
    <location>
        <begin position="192"/>
        <end position="210"/>
    </location>
</feature>
<comment type="caution">
    <text evidence="10">The sequence shown here is derived from an EMBL/GenBank/DDBJ whole genome shotgun (WGS) entry which is preliminary data.</text>
</comment>
<feature type="transmembrane region" description="Helical" evidence="9">
    <location>
        <begin position="331"/>
        <end position="356"/>
    </location>
</feature>
<protein>
    <submittedName>
        <fullName evidence="10">Paraquat-inducible protein A</fullName>
    </submittedName>
</protein>
<organism evidence="10 11">
    <name type="scientific">Halomonas aquatica</name>
    <dbReference type="NCBI Taxonomy" id="3151123"/>
    <lineage>
        <taxon>Bacteria</taxon>
        <taxon>Pseudomonadati</taxon>
        <taxon>Pseudomonadota</taxon>
        <taxon>Gammaproteobacteria</taxon>
        <taxon>Oceanospirillales</taxon>
        <taxon>Halomonadaceae</taxon>
        <taxon>Halomonas</taxon>
    </lineage>
</organism>
<proteinExistence type="inferred from homology"/>
<keyword evidence="7 9" id="KW-0472">Membrane</keyword>
<dbReference type="PANTHER" id="PTHR30462:SF3">
    <property type="entry name" value="INTERMEMBRANE TRANSPORT PROTEIN PQIA"/>
    <property type="match status" value="1"/>
</dbReference>
<reference evidence="10 11" key="1">
    <citation type="submission" date="2024-05" db="EMBL/GenBank/DDBJ databases">
        <title>Halomonas sp. SSM6 16S ribosomal RNA gene Genome sequencing and assembly.</title>
        <authorList>
            <person name="Yook S."/>
        </authorList>
    </citation>
    <scope>NUCLEOTIDE SEQUENCE [LARGE SCALE GENOMIC DNA]</scope>
    <source>
        <strain evidence="10 11">SSM6</strain>
    </source>
</reference>
<dbReference type="EMBL" id="JBEGCJ010000003">
    <property type="protein sequence ID" value="MEQ6917599.1"/>
    <property type="molecule type" value="Genomic_DNA"/>
</dbReference>
<evidence type="ECO:0000256" key="4">
    <source>
        <dbReference type="ARBA" id="ARBA00022519"/>
    </source>
</evidence>
<dbReference type="PANTHER" id="PTHR30462">
    <property type="entry name" value="INTERMEMBRANE TRANSPORT PROTEIN PQIB-RELATED"/>
    <property type="match status" value="1"/>
</dbReference>
<keyword evidence="3" id="KW-1003">Cell membrane</keyword>
<keyword evidence="4" id="KW-0997">Cell inner membrane</keyword>
<keyword evidence="11" id="KW-1185">Reference proteome</keyword>
<evidence type="ECO:0000256" key="6">
    <source>
        <dbReference type="ARBA" id="ARBA00022989"/>
    </source>
</evidence>
<accession>A0ABV1NEW9</accession>
<keyword evidence="6 9" id="KW-1133">Transmembrane helix</keyword>
<sequence>MPRPALRAPTLLRGEPLVDRSPPETRTSRRRLRACHECDWVVALPPLHAGEKAECPRCGHTLASRHHRPAQRSLALALAALVSLALAVSFPFISFSIGGFGNRIDLTQTATTLIGFQQPLVAIAVILTIGVLPAVYLVSVIWLQAGLLRGAPLPASRGIARSLSHLHPWMMADVFIIGALVSLIKIAGMAEVGLGISFWAFCIFALLLLLTTQSLDADWMWFSLAGEPLAPEGSQTGESAAPQGLAGCATCGLVNRLDADGHGRCRRCNESLHARLPNSLQRTWALLAAAAVMYLPANLYPIMTTTSLGSSSPSTIIGGIVELIEMGSWPVAMVIFVASVIVPVGKLLALAWLCLVAPRANKHFALSRTRLFRLTEFIGRWSMVDIFVVAILVALIRAGNLMSIAPGPAALAFGAMVVSTMLAAMTFDPRLMWDTPLPREAGLTQGSPP</sequence>
<dbReference type="InterPro" id="IPR051800">
    <property type="entry name" value="PqiA-PqiB_transport"/>
</dbReference>
<dbReference type="NCBIfam" id="TIGR00155">
    <property type="entry name" value="pqiA_fam"/>
    <property type="match status" value="1"/>
</dbReference>
<feature type="transmembrane region" description="Helical" evidence="9">
    <location>
        <begin position="408"/>
        <end position="427"/>
    </location>
</feature>
<dbReference type="Proteomes" id="UP001442468">
    <property type="component" value="Unassembled WGS sequence"/>
</dbReference>
<dbReference type="InterPro" id="IPR005219">
    <property type="entry name" value="PqiA-like_proteobact"/>
</dbReference>
<evidence type="ECO:0000256" key="1">
    <source>
        <dbReference type="ARBA" id="ARBA00004429"/>
    </source>
</evidence>
<feature type="transmembrane region" description="Helical" evidence="9">
    <location>
        <begin position="377"/>
        <end position="396"/>
    </location>
</feature>